<reference evidence="3" key="1">
    <citation type="submission" date="2017-04" db="EMBL/GenBank/DDBJ databases">
        <authorList>
            <person name="Varghese N."/>
            <person name="Submissions S."/>
        </authorList>
    </citation>
    <scope>NUCLEOTIDE SEQUENCE [LARGE SCALE GENOMIC DNA]</scope>
    <source>
        <strain evidence="3">DSM 44073</strain>
    </source>
</reference>
<keyword evidence="1" id="KW-0812">Transmembrane</keyword>
<name>A0A1W2BVI1_9PSEU</name>
<dbReference type="AlphaFoldDB" id="A0A1W2BVI1"/>
<sequence length="39" mass="3943">MLTQVGVPFSFQLIMGLGAATALPAVVIAAFIPSARPVS</sequence>
<feature type="transmembrane region" description="Helical" evidence="1">
    <location>
        <begin position="12"/>
        <end position="32"/>
    </location>
</feature>
<dbReference type="Proteomes" id="UP000192840">
    <property type="component" value="Unassembled WGS sequence"/>
</dbReference>
<accession>A0A1W2BVI1</accession>
<gene>
    <name evidence="2" type="ORF">SAMN05660733_01525</name>
</gene>
<keyword evidence="1" id="KW-0472">Membrane</keyword>
<keyword evidence="1" id="KW-1133">Transmembrane helix</keyword>
<keyword evidence="3" id="KW-1185">Reference proteome</keyword>
<organism evidence="2 3">
    <name type="scientific">Lentzea albidocapillata</name>
    <dbReference type="NCBI Taxonomy" id="40571"/>
    <lineage>
        <taxon>Bacteria</taxon>
        <taxon>Bacillati</taxon>
        <taxon>Actinomycetota</taxon>
        <taxon>Actinomycetes</taxon>
        <taxon>Pseudonocardiales</taxon>
        <taxon>Pseudonocardiaceae</taxon>
        <taxon>Lentzea</taxon>
    </lineage>
</organism>
<protein>
    <submittedName>
        <fullName evidence="2">Uncharacterized protein</fullName>
    </submittedName>
</protein>
<proteinExistence type="predicted"/>
<evidence type="ECO:0000256" key="1">
    <source>
        <dbReference type="SAM" id="Phobius"/>
    </source>
</evidence>
<dbReference type="STRING" id="40571.SAMN05660733_01525"/>
<evidence type="ECO:0000313" key="2">
    <source>
        <dbReference type="EMBL" id="SMC76612.1"/>
    </source>
</evidence>
<dbReference type="EMBL" id="FWYC01000005">
    <property type="protein sequence ID" value="SMC76612.1"/>
    <property type="molecule type" value="Genomic_DNA"/>
</dbReference>
<evidence type="ECO:0000313" key="3">
    <source>
        <dbReference type="Proteomes" id="UP000192840"/>
    </source>
</evidence>